<organism evidence="1 2">
    <name type="scientific">Streptosporangium becharense</name>
    <dbReference type="NCBI Taxonomy" id="1816182"/>
    <lineage>
        <taxon>Bacteria</taxon>
        <taxon>Bacillati</taxon>
        <taxon>Actinomycetota</taxon>
        <taxon>Actinomycetes</taxon>
        <taxon>Streptosporangiales</taxon>
        <taxon>Streptosporangiaceae</taxon>
        <taxon>Streptosporangium</taxon>
    </lineage>
</organism>
<name>A0A7W9IFC5_9ACTN</name>
<keyword evidence="2" id="KW-1185">Reference proteome</keyword>
<protein>
    <submittedName>
        <fullName evidence="1">Uncharacterized protein</fullName>
    </submittedName>
</protein>
<sequence length="64" mass="7317">MKIIIQGTLAEIDTIPFRLLGPLSDSPPRFELVLSNLVNIRLRRDPYSSSYRFTADVLAPEEDR</sequence>
<accession>A0A7W9IFC5</accession>
<proteinExistence type="predicted"/>
<gene>
    <name evidence="1" type="ORF">F4562_002754</name>
</gene>
<evidence type="ECO:0000313" key="1">
    <source>
        <dbReference type="EMBL" id="MBB5819692.1"/>
    </source>
</evidence>
<evidence type="ECO:0000313" key="2">
    <source>
        <dbReference type="Proteomes" id="UP000540685"/>
    </source>
</evidence>
<dbReference type="RefSeq" id="WP_184538103.1">
    <property type="nucleotide sequence ID" value="NZ_JACHMP010000001.1"/>
</dbReference>
<dbReference type="EMBL" id="JACHMP010000001">
    <property type="protein sequence ID" value="MBB5819692.1"/>
    <property type="molecule type" value="Genomic_DNA"/>
</dbReference>
<dbReference type="Proteomes" id="UP000540685">
    <property type="component" value="Unassembled WGS sequence"/>
</dbReference>
<dbReference type="AlphaFoldDB" id="A0A7W9IFC5"/>
<comment type="caution">
    <text evidence="1">The sequence shown here is derived from an EMBL/GenBank/DDBJ whole genome shotgun (WGS) entry which is preliminary data.</text>
</comment>
<reference evidence="1 2" key="1">
    <citation type="submission" date="2020-08" db="EMBL/GenBank/DDBJ databases">
        <title>Sequencing the genomes of 1000 actinobacteria strains.</title>
        <authorList>
            <person name="Klenk H.-P."/>
        </authorList>
    </citation>
    <scope>NUCLEOTIDE SEQUENCE [LARGE SCALE GENOMIC DNA]</scope>
    <source>
        <strain evidence="1 2">DSM 46887</strain>
    </source>
</reference>